<gene>
    <name evidence="1" type="ORF">PTT_06953</name>
</gene>
<reference evidence="1 2" key="1">
    <citation type="journal article" date="2010" name="Genome Biol.">
        <title>A first genome assembly of the barley fungal pathogen Pyrenophora teres f. teres.</title>
        <authorList>
            <person name="Ellwood S.R."/>
            <person name="Liu Z."/>
            <person name="Syme R.A."/>
            <person name="Lai Z."/>
            <person name="Hane J.K."/>
            <person name="Keiper F."/>
            <person name="Moffat C.S."/>
            <person name="Oliver R.P."/>
            <person name="Friesen T.L."/>
        </authorList>
    </citation>
    <scope>NUCLEOTIDE SEQUENCE [LARGE SCALE GENOMIC DNA]</scope>
    <source>
        <strain evidence="1 2">0-1</strain>
    </source>
</reference>
<protein>
    <submittedName>
        <fullName evidence="1">Uncharacterized protein</fullName>
    </submittedName>
</protein>
<dbReference type="HOGENOM" id="CLU_3112142_0_0_1"/>
<name>E3RGL8_PYRTT</name>
<proteinExistence type="predicted"/>
<sequence length="51" mass="5126">GQQKRDAQRSRGRVIGNIGEVVGGVIGGAADLITIGGAVQGQGQPAQKREA</sequence>
<feature type="non-terminal residue" evidence="1">
    <location>
        <position position="1"/>
    </location>
</feature>
<keyword evidence="2" id="KW-1185">Reference proteome</keyword>
<evidence type="ECO:0000313" key="1">
    <source>
        <dbReference type="EMBL" id="EFQ95131.1"/>
    </source>
</evidence>
<evidence type="ECO:0000313" key="2">
    <source>
        <dbReference type="Proteomes" id="UP000001067"/>
    </source>
</evidence>
<dbReference type="KEGG" id="pte:PTT_06953"/>
<dbReference type="EMBL" id="GL532913">
    <property type="protein sequence ID" value="EFQ95131.1"/>
    <property type="molecule type" value="Genomic_DNA"/>
</dbReference>
<dbReference type="AlphaFoldDB" id="E3RGL8"/>
<accession>E3RGL8</accession>
<organism evidence="2">
    <name type="scientific">Pyrenophora teres f. teres (strain 0-1)</name>
    <name type="common">Barley net blotch fungus</name>
    <name type="synonym">Drechslera teres f. teres</name>
    <dbReference type="NCBI Taxonomy" id="861557"/>
    <lineage>
        <taxon>Eukaryota</taxon>
        <taxon>Fungi</taxon>
        <taxon>Dikarya</taxon>
        <taxon>Ascomycota</taxon>
        <taxon>Pezizomycotina</taxon>
        <taxon>Dothideomycetes</taxon>
        <taxon>Pleosporomycetidae</taxon>
        <taxon>Pleosporales</taxon>
        <taxon>Pleosporineae</taxon>
        <taxon>Pleosporaceae</taxon>
        <taxon>Pyrenophora</taxon>
    </lineage>
</organism>
<dbReference type="Proteomes" id="UP000001067">
    <property type="component" value="Unassembled WGS sequence"/>
</dbReference>